<dbReference type="Gene3D" id="3.20.20.100">
    <property type="entry name" value="NADP-dependent oxidoreductase domain"/>
    <property type="match status" value="1"/>
</dbReference>
<dbReference type="PANTHER" id="PTHR43625">
    <property type="entry name" value="AFLATOXIN B1 ALDEHYDE REDUCTASE"/>
    <property type="match status" value="1"/>
</dbReference>
<dbReference type="PANTHER" id="PTHR43625:SF40">
    <property type="entry name" value="ALDO-KETO REDUCTASE YAKC [NADP(+)]"/>
    <property type="match status" value="1"/>
</dbReference>
<keyword evidence="1" id="KW-0560">Oxidoreductase</keyword>
<reference evidence="3" key="1">
    <citation type="submission" date="2013-08" db="EMBL/GenBank/DDBJ databases">
        <authorList>
            <person name="Mendez C."/>
            <person name="Richter M."/>
            <person name="Ferrer M."/>
            <person name="Sanchez J."/>
        </authorList>
    </citation>
    <scope>NUCLEOTIDE SEQUENCE</scope>
</reference>
<gene>
    <name evidence="3" type="ORF">B1A_11531</name>
</gene>
<comment type="caution">
    <text evidence="3">The sequence shown here is derived from an EMBL/GenBank/DDBJ whole genome shotgun (WGS) entry which is preliminary data.</text>
</comment>
<dbReference type="GO" id="GO:0005737">
    <property type="term" value="C:cytoplasm"/>
    <property type="evidence" value="ECO:0007669"/>
    <property type="project" value="TreeGrafter"/>
</dbReference>
<organism evidence="3">
    <name type="scientific">mine drainage metagenome</name>
    <dbReference type="NCBI Taxonomy" id="410659"/>
    <lineage>
        <taxon>unclassified sequences</taxon>
        <taxon>metagenomes</taxon>
        <taxon>ecological metagenomes</taxon>
    </lineage>
</organism>
<protein>
    <submittedName>
        <fullName evidence="3">Aldo/keto reductase family protein</fullName>
    </submittedName>
</protein>
<name>T1BTC3_9ZZZZ</name>
<dbReference type="InterPro" id="IPR050791">
    <property type="entry name" value="Aldo-Keto_reductase"/>
</dbReference>
<evidence type="ECO:0000313" key="3">
    <source>
        <dbReference type="EMBL" id="EQD56449.1"/>
    </source>
</evidence>
<evidence type="ECO:0000256" key="1">
    <source>
        <dbReference type="ARBA" id="ARBA00023002"/>
    </source>
</evidence>
<dbReference type="AlphaFoldDB" id="T1BTC3"/>
<dbReference type="InterPro" id="IPR036812">
    <property type="entry name" value="NAD(P)_OxRdtase_dom_sf"/>
</dbReference>
<evidence type="ECO:0000259" key="2">
    <source>
        <dbReference type="Pfam" id="PF00248"/>
    </source>
</evidence>
<dbReference type="SUPFAM" id="SSF51430">
    <property type="entry name" value="NAD(P)-linked oxidoreductase"/>
    <property type="match status" value="1"/>
</dbReference>
<dbReference type="EMBL" id="AUZX01008262">
    <property type="protein sequence ID" value="EQD56449.1"/>
    <property type="molecule type" value="Genomic_DNA"/>
</dbReference>
<sequence length="83" mass="8925">MGLSDFYGPPSKEEAMKSLLHAISRGITFLDTADVYGDGDNERLLGAAIKSHGREGLTIATKCGIVRDKATNRLTGVNGRPEY</sequence>
<feature type="non-terminal residue" evidence="3">
    <location>
        <position position="83"/>
    </location>
</feature>
<feature type="domain" description="NADP-dependent oxidoreductase" evidence="2">
    <location>
        <begin position="3"/>
        <end position="66"/>
    </location>
</feature>
<accession>T1BTC3</accession>
<dbReference type="GO" id="GO:0016491">
    <property type="term" value="F:oxidoreductase activity"/>
    <property type="evidence" value="ECO:0007669"/>
    <property type="project" value="UniProtKB-KW"/>
</dbReference>
<dbReference type="Pfam" id="PF00248">
    <property type="entry name" value="Aldo_ket_red"/>
    <property type="match status" value="1"/>
</dbReference>
<dbReference type="InterPro" id="IPR023210">
    <property type="entry name" value="NADP_OxRdtase_dom"/>
</dbReference>
<reference evidence="3" key="2">
    <citation type="journal article" date="2014" name="ISME J.">
        <title>Microbial stratification in low pH oxic and suboxic macroscopic growths along an acid mine drainage.</title>
        <authorList>
            <person name="Mendez-Garcia C."/>
            <person name="Mesa V."/>
            <person name="Sprenger R.R."/>
            <person name="Richter M."/>
            <person name="Diez M.S."/>
            <person name="Solano J."/>
            <person name="Bargiela R."/>
            <person name="Golyshina O.V."/>
            <person name="Manteca A."/>
            <person name="Ramos J.L."/>
            <person name="Gallego J.R."/>
            <person name="Llorente I."/>
            <person name="Martins Dos Santos V.A."/>
            <person name="Jensen O.N."/>
            <person name="Pelaez A.I."/>
            <person name="Sanchez J."/>
            <person name="Ferrer M."/>
        </authorList>
    </citation>
    <scope>NUCLEOTIDE SEQUENCE</scope>
</reference>
<proteinExistence type="predicted"/>